<dbReference type="InterPro" id="IPR035441">
    <property type="entry name" value="TFIIS/LEDGF_dom_sf"/>
</dbReference>
<keyword evidence="7" id="KW-0496">Mitochondrion</keyword>
<dbReference type="PROSITE" id="PS51319">
    <property type="entry name" value="TFIIS_N"/>
    <property type="match status" value="1"/>
</dbReference>
<feature type="region of interest" description="Disordered" evidence="12">
    <location>
        <begin position="32"/>
        <end position="432"/>
    </location>
</feature>
<feature type="domain" description="PWWP" evidence="13">
    <location>
        <begin position="5"/>
        <end position="37"/>
    </location>
</feature>
<dbReference type="GO" id="GO:0045039">
    <property type="term" value="P:protein insertion into mitochondrial inner membrane"/>
    <property type="evidence" value="ECO:0007669"/>
    <property type="project" value="TreeGrafter"/>
</dbReference>
<feature type="compositionally biased region" description="Acidic residues" evidence="12">
    <location>
        <begin position="170"/>
        <end position="185"/>
    </location>
</feature>
<keyword evidence="5 10" id="KW-0802">TPR repeat</keyword>
<dbReference type="InterPro" id="IPR011990">
    <property type="entry name" value="TPR-like_helical_dom_sf"/>
</dbReference>
<keyword evidence="2" id="KW-0812">Transmembrane</keyword>
<dbReference type="GO" id="GO:0008320">
    <property type="term" value="F:protein transmembrane transporter activity"/>
    <property type="evidence" value="ECO:0007669"/>
    <property type="project" value="TreeGrafter"/>
</dbReference>
<feature type="compositionally biased region" description="Basic residues" evidence="12">
    <location>
        <begin position="95"/>
        <end position="106"/>
    </location>
</feature>
<keyword evidence="11" id="KW-0539">Nucleus</keyword>
<evidence type="ECO:0000256" key="10">
    <source>
        <dbReference type="PROSITE-ProRule" id="PRU00339"/>
    </source>
</evidence>
<dbReference type="Pfam" id="PF14559">
    <property type="entry name" value="TPR_19"/>
    <property type="match status" value="1"/>
</dbReference>
<feature type="repeat" description="TPR" evidence="10">
    <location>
        <begin position="822"/>
        <end position="855"/>
    </location>
</feature>
<dbReference type="SUPFAM" id="SSF47676">
    <property type="entry name" value="Conserved domain common to transcription factors TFIIS, elongin A, CRSP70"/>
    <property type="match status" value="1"/>
</dbReference>
<keyword evidence="6" id="KW-1133">Transmembrane helix</keyword>
<evidence type="ECO:0000313" key="15">
    <source>
        <dbReference type="EMBL" id="CAG8559440.1"/>
    </source>
</evidence>
<dbReference type="GO" id="GO:0030150">
    <property type="term" value="P:protein import into mitochondrial matrix"/>
    <property type="evidence" value="ECO:0007669"/>
    <property type="project" value="TreeGrafter"/>
</dbReference>
<dbReference type="CDD" id="cd05162">
    <property type="entry name" value="PWWP"/>
    <property type="match status" value="1"/>
</dbReference>
<keyword evidence="16" id="KW-1185">Reference proteome</keyword>
<dbReference type="PROSITE" id="PS50812">
    <property type="entry name" value="PWWP"/>
    <property type="match status" value="1"/>
</dbReference>
<feature type="repeat" description="TPR" evidence="10">
    <location>
        <begin position="948"/>
        <end position="981"/>
    </location>
</feature>
<comment type="subcellular location">
    <subcellularLocation>
        <location evidence="1">Mitochondrion outer membrane</location>
        <topology evidence="1">Single-pass membrane protein</topology>
    </subcellularLocation>
    <subcellularLocation>
        <location evidence="11">Nucleus</location>
    </subcellularLocation>
</comment>
<feature type="compositionally biased region" description="Low complexity" evidence="12">
    <location>
        <begin position="338"/>
        <end position="390"/>
    </location>
</feature>
<evidence type="ECO:0000256" key="3">
    <source>
        <dbReference type="ARBA" id="ARBA00022737"/>
    </source>
</evidence>
<feature type="repeat" description="TPR" evidence="10">
    <location>
        <begin position="787"/>
        <end position="820"/>
    </location>
</feature>
<dbReference type="Pfam" id="PF00515">
    <property type="entry name" value="TPR_1"/>
    <property type="match status" value="1"/>
</dbReference>
<evidence type="ECO:0000256" key="12">
    <source>
        <dbReference type="SAM" id="MobiDB-lite"/>
    </source>
</evidence>
<dbReference type="Pfam" id="PF00855">
    <property type="entry name" value="PWWP"/>
    <property type="match status" value="1"/>
</dbReference>
<reference evidence="15" key="1">
    <citation type="submission" date="2021-06" db="EMBL/GenBank/DDBJ databases">
        <authorList>
            <person name="Kallberg Y."/>
            <person name="Tangrot J."/>
            <person name="Rosling A."/>
        </authorList>
    </citation>
    <scope>NUCLEOTIDE SEQUENCE</scope>
    <source>
        <strain evidence="15">AZ414A</strain>
    </source>
</reference>
<dbReference type="PROSITE" id="PS50005">
    <property type="entry name" value="TPR"/>
    <property type="match status" value="5"/>
</dbReference>
<dbReference type="AlphaFoldDB" id="A0A9N9BCY5"/>
<name>A0A9N9BCY5_9GLOM</name>
<sequence>MSYTAGTIIYAKVKGFPWWPARIEAESSLPSNVLARRPKGTKPVYGVREALDPSSFDDPMEEDAGNEELAPDNDAEMTEANDNQNETTENDAKPKARGRGTNKSKKIAPPTPARTTERRTKSKRKTRDYSSGEDDAVSRDIKIGKKRRTNYASNRDSSSKPKQKQNERSDYEDEKMDIDDGEEVVIDSGEAKTNNDGKTKGDVKTEDVAKTGSEVKTDGDIKTDTEVMTKGDVKINTDDGAKADNGETQTDIEPKIEVGAKKERRRQTKQTTTTRKDTEASNLGVSTRSTRRRLQENNSSISAENSSSNSESNTASNSADNPSSNTADNSSLNTVADSSSIPAANSSSISSENSSSISATNSSLISAENASSNSDVNSSLVSASNSASGSDQRHAGDEITAEEKNSDNKGNKVENEGPSRSTKSRTKSPAERLKHLRHRIQRLMFSPVSEESDKTKVDEVLTEIENFPITIPLLKETKIGKVMRKIAELKIEPDPCDITQRSDELIKKWKGLLENNPIQDEDETSPAEEENVASTLLEVSLVMTVKDYFAKQDYKFYITASATLVLAGHKSTNRTKKNRSTGTSETSSTAGRDRTVKNREEEAEIEEFEKYNAEQINALPKEKRKSASLLLKSRGNDAFGHQNYDTAIRLYTQALVFNEDPIFYNNRAACYYNKNEFNKVIEDCNNALQMDPYYVKALNRRAMAYEQTSCYEESLHDYTAACIIDEFKNENTAASIDRLLKKVARIKAQEIIKNRIKRLPSTKFISLYLDSFRKETEKDEKGGSDEHDDFFKLAEKLMKQQRYQEAMKAYEDAINLDCKNLAKALNMRGTFTYLMGDSQNALVDFQKALELKPDYVQIYVKRATIYMEQGNKDGAWEEFEEAIKIDPTDPDIYYHRGQAVKEYQRRIELDSDFVFAYIQLSIAQYKNGSIPEGMKTFQKGLQKFPKSAEMYNYYGEMLADQRRLDEAMEQFDKAADLQQENFALPFVNKAMLCFHVKGDPAQAEEICRRALEIEPESDIANTIMSEILLARGNLELALRYLEKYQEVARTEAELQGILEYAEAARSHITFKERYPQLADRLDIYSEQFT</sequence>
<feature type="repeat" description="TPR" evidence="10">
    <location>
        <begin position="856"/>
        <end position="889"/>
    </location>
</feature>
<gene>
    <name evidence="15" type="ORF">DEBURN_LOCUS7512</name>
</gene>
<feature type="region of interest" description="Disordered" evidence="12">
    <location>
        <begin position="570"/>
        <end position="601"/>
    </location>
</feature>
<dbReference type="GO" id="GO:0005634">
    <property type="term" value="C:nucleus"/>
    <property type="evidence" value="ECO:0007669"/>
    <property type="project" value="UniProtKB-SubCell"/>
</dbReference>
<accession>A0A9N9BCY5</accession>
<feature type="domain" description="TFIIS N-terminal" evidence="14">
    <location>
        <begin position="435"/>
        <end position="516"/>
    </location>
</feature>
<dbReference type="Proteomes" id="UP000789706">
    <property type="component" value="Unassembled WGS sequence"/>
</dbReference>
<protein>
    <submittedName>
        <fullName evidence="15">10982_t:CDS:1</fullName>
    </submittedName>
</protein>
<keyword evidence="3" id="KW-0677">Repeat</keyword>
<feature type="compositionally biased region" description="Acidic residues" evidence="12">
    <location>
        <begin position="58"/>
        <end position="79"/>
    </location>
</feature>
<dbReference type="InterPro" id="IPR017923">
    <property type="entry name" value="TFIIS_N"/>
</dbReference>
<evidence type="ECO:0000256" key="5">
    <source>
        <dbReference type="ARBA" id="ARBA00022803"/>
    </source>
</evidence>
<keyword evidence="8" id="KW-0472">Membrane</keyword>
<dbReference type="Pfam" id="PF08711">
    <property type="entry name" value="Med26"/>
    <property type="match status" value="1"/>
</dbReference>
<dbReference type="Gene3D" id="1.20.930.10">
    <property type="entry name" value="Conserved domain common to transcription factors TFIIS, elongin A, CRSP70"/>
    <property type="match status" value="1"/>
</dbReference>
<dbReference type="SMART" id="SM00028">
    <property type="entry name" value="TPR"/>
    <property type="match status" value="9"/>
</dbReference>
<proteinExistence type="inferred from homology"/>
<feature type="compositionally biased region" description="Basic and acidic residues" evidence="12">
    <location>
        <begin position="391"/>
        <end position="417"/>
    </location>
</feature>
<dbReference type="InterPro" id="IPR019734">
    <property type="entry name" value="TPR_rpt"/>
</dbReference>
<feature type="compositionally biased region" description="Polar residues" evidence="12">
    <location>
        <begin position="320"/>
        <end position="337"/>
    </location>
</feature>
<dbReference type="OrthoDB" id="2942533at2759"/>
<dbReference type="EMBL" id="CAJVPK010000918">
    <property type="protein sequence ID" value="CAG8559440.1"/>
    <property type="molecule type" value="Genomic_DNA"/>
</dbReference>
<dbReference type="SUPFAM" id="SSF63748">
    <property type="entry name" value="Tudor/PWWP/MBT"/>
    <property type="match status" value="1"/>
</dbReference>
<dbReference type="SUPFAM" id="SSF48452">
    <property type="entry name" value="TPR-like"/>
    <property type="match status" value="3"/>
</dbReference>
<dbReference type="GO" id="GO:0005741">
    <property type="term" value="C:mitochondrial outer membrane"/>
    <property type="evidence" value="ECO:0007669"/>
    <property type="project" value="UniProtKB-SubCell"/>
</dbReference>
<dbReference type="PANTHER" id="PTHR46208">
    <property type="entry name" value="MITOCHONDRIAL IMPORT RECEPTOR SUBUNIT TOM70"/>
    <property type="match status" value="1"/>
</dbReference>
<evidence type="ECO:0000256" key="9">
    <source>
        <dbReference type="ARBA" id="ARBA00038030"/>
    </source>
</evidence>
<evidence type="ECO:0000256" key="4">
    <source>
        <dbReference type="ARBA" id="ARBA00022787"/>
    </source>
</evidence>
<evidence type="ECO:0000256" key="11">
    <source>
        <dbReference type="PROSITE-ProRule" id="PRU00649"/>
    </source>
</evidence>
<dbReference type="Gene3D" id="1.25.40.10">
    <property type="entry name" value="Tetratricopeptide repeat domain"/>
    <property type="match status" value="2"/>
</dbReference>
<feature type="repeat" description="TPR" evidence="10">
    <location>
        <begin position="661"/>
        <end position="694"/>
    </location>
</feature>
<keyword evidence="4" id="KW-1000">Mitochondrion outer membrane</keyword>
<dbReference type="Pfam" id="PF13181">
    <property type="entry name" value="TPR_8"/>
    <property type="match status" value="1"/>
</dbReference>
<dbReference type="PROSITE" id="PS50293">
    <property type="entry name" value="TPR_REGION"/>
    <property type="match status" value="1"/>
</dbReference>
<dbReference type="GO" id="GO:0030943">
    <property type="term" value="F:mitochondrion targeting sequence binding"/>
    <property type="evidence" value="ECO:0007669"/>
    <property type="project" value="TreeGrafter"/>
</dbReference>
<evidence type="ECO:0000259" key="13">
    <source>
        <dbReference type="PROSITE" id="PS50812"/>
    </source>
</evidence>
<evidence type="ECO:0000256" key="7">
    <source>
        <dbReference type="ARBA" id="ARBA00023128"/>
    </source>
</evidence>
<evidence type="ECO:0000256" key="2">
    <source>
        <dbReference type="ARBA" id="ARBA00022692"/>
    </source>
</evidence>
<comment type="similarity">
    <text evidence="9">Belongs to the Tom70 family.</text>
</comment>
<feature type="compositionally biased region" description="Basic and acidic residues" evidence="12">
    <location>
        <begin position="189"/>
        <end position="245"/>
    </location>
</feature>
<dbReference type="Gene3D" id="2.30.30.140">
    <property type="match status" value="1"/>
</dbReference>
<feature type="compositionally biased region" description="Basic and acidic residues" evidence="12">
    <location>
        <begin position="252"/>
        <end position="261"/>
    </location>
</feature>
<dbReference type="Pfam" id="PF13414">
    <property type="entry name" value="TPR_11"/>
    <property type="match status" value="1"/>
</dbReference>
<dbReference type="Pfam" id="PF13432">
    <property type="entry name" value="TPR_16"/>
    <property type="match status" value="1"/>
</dbReference>
<evidence type="ECO:0000256" key="6">
    <source>
        <dbReference type="ARBA" id="ARBA00022989"/>
    </source>
</evidence>
<feature type="compositionally biased region" description="Low complexity" evidence="12">
    <location>
        <begin position="296"/>
        <end position="319"/>
    </location>
</feature>
<evidence type="ECO:0000259" key="14">
    <source>
        <dbReference type="PROSITE" id="PS51319"/>
    </source>
</evidence>
<dbReference type="InterPro" id="IPR000313">
    <property type="entry name" value="PWWP_dom"/>
</dbReference>
<dbReference type="PANTHER" id="PTHR46208:SF1">
    <property type="entry name" value="MITOCHONDRIAL IMPORT RECEPTOR SUBUNIT TOM70"/>
    <property type="match status" value="1"/>
</dbReference>
<evidence type="ECO:0000256" key="8">
    <source>
        <dbReference type="ARBA" id="ARBA00023136"/>
    </source>
</evidence>
<feature type="compositionally biased region" description="Low complexity" evidence="12">
    <location>
        <begin position="580"/>
        <end position="589"/>
    </location>
</feature>
<organism evidence="15 16">
    <name type="scientific">Diversispora eburnea</name>
    <dbReference type="NCBI Taxonomy" id="1213867"/>
    <lineage>
        <taxon>Eukaryota</taxon>
        <taxon>Fungi</taxon>
        <taxon>Fungi incertae sedis</taxon>
        <taxon>Mucoromycota</taxon>
        <taxon>Glomeromycotina</taxon>
        <taxon>Glomeromycetes</taxon>
        <taxon>Diversisporales</taxon>
        <taxon>Diversisporaceae</taxon>
        <taxon>Diversispora</taxon>
    </lineage>
</organism>
<comment type="caution">
    <text evidence="15">The sequence shown here is derived from an EMBL/GenBank/DDBJ whole genome shotgun (WGS) entry which is preliminary data.</text>
</comment>
<evidence type="ECO:0000313" key="16">
    <source>
        <dbReference type="Proteomes" id="UP000789706"/>
    </source>
</evidence>
<feature type="compositionally biased region" description="Basic and acidic residues" evidence="12">
    <location>
        <begin position="591"/>
        <end position="600"/>
    </location>
</feature>
<evidence type="ECO:0000256" key="1">
    <source>
        <dbReference type="ARBA" id="ARBA00004572"/>
    </source>
</evidence>